<dbReference type="EMBL" id="JADGKB010000088">
    <property type="protein sequence ID" value="KAJ3254280.1"/>
    <property type="molecule type" value="Genomic_DNA"/>
</dbReference>
<proteinExistence type="predicted"/>
<evidence type="ECO:0000313" key="1">
    <source>
        <dbReference type="EMBL" id="KAJ3254280.1"/>
    </source>
</evidence>
<organism evidence="1 2">
    <name type="scientific">Boothiomyces macroporosus</name>
    <dbReference type="NCBI Taxonomy" id="261099"/>
    <lineage>
        <taxon>Eukaryota</taxon>
        <taxon>Fungi</taxon>
        <taxon>Fungi incertae sedis</taxon>
        <taxon>Chytridiomycota</taxon>
        <taxon>Chytridiomycota incertae sedis</taxon>
        <taxon>Chytridiomycetes</taxon>
        <taxon>Rhizophydiales</taxon>
        <taxon>Terramycetaceae</taxon>
        <taxon>Boothiomyces</taxon>
    </lineage>
</organism>
<name>A0AAD5UD38_9FUNG</name>
<accession>A0AAD5UD38</accession>
<dbReference type="Proteomes" id="UP001210925">
    <property type="component" value="Unassembled WGS sequence"/>
</dbReference>
<gene>
    <name evidence="1" type="ORF">HK103_007250</name>
</gene>
<keyword evidence="2" id="KW-1185">Reference proteome</keyword>
<comment type="caution">
    <text evidence="1">The sequence shown here is derived from an EMBL/GenBank/DDBJ whole genome shotgun (WGS) entry which is preliminary data.</text>
</comment>
<sequence length="64" mass="7200">MHSMKWLYTTSFVNGLCRIHNTTVDITLFGKDAPHCQIVICVLPQNIDVGLRNTSAEYNCTSDL</sequence>
<dbReference type="AlphaFoldDB" id="A0AAD5UD38"/>
<feature type="non-terminal residue" evidence="1">
    <location>
        <position position="64"/>
    </location>
</feature>
<protein>
    <submittedName>
        <fullName evidence="1">Uncharacterized protein</fullName>
    </submittedName>
</protein>
<reference evidence="1" key="1">
    <citation type="submission" date="2020-05" db="EMBL/GenBank/DDBJ databases">
        <title>Phylogenomic resolution of chytrid fungi.</title>
        <authorList>
            <person name="Stajich J.E."/>
            <person name="Amses K."/>
            <person name="Simmons R."/>
            <person name="Seto K."/>
            <person name="Myers J."/>
            <person name="Bonds A."/>
            <person name="Quandt C.A."/>
            <person name="Barry K."/>
            <person name="Liu P."/>
            <person name="Grigoriev I."/>
            <person name="Longcore J.E."/>
            <person name="James T.Y."/>
        </authorList>
    </citation>
    <scope>NUCLEOTIDE SEQUENCE</scope>
    <source>
        <strain evidence="1">PLAUS21</strain>
    </source>
</reference>
<evidence type="ECO:0000313" key="2">
    <source>
        <dbReference type="Proteomes" id="UP001210925"/>
    </source>
</evidence>